<protein>
    <submittedName>
        <fullName evidence="2">Uncharacterized protein</fullName>
    </submittedName>
</protein>
<name>A0AC34FXH8_9BILA</name>
<proteinExistence type="predicted"/>
<reference evidence="2" key="1">
    <citation type="submission" date="2022-11" db="UniProtKB">
        <authorList>
            <consortium name="WormBaseParasite"/>
        </authorList>
    </citation>
    <scope>IDENTIFICATION</scope>
</reference>
<organism evidence="1 2">
    <name type="scientific">Panagrolaimus sp. ES5</name>
    <dbReference type="NCBI Taxonomy" id="591445"/>
    <lineage>
        <taxon>Eukaryota</taxon>
        <taxon>Metazoa</taxon>
        <taxon>Ecdysozoa</taxon>
        <taxon>Nematoda</taxon>
        <taxon>Chromadorea</taxon>
        <taxon>Rhabditida</taxon>
        <taxon>Tylenchina</taxon>
        <taxon>Panagrolaimomorpha</taxon>
        <taxon>Panagrolaimoidea</taxon>
        <taxon>Panagrolaimidae</taxon>
        <taxon>Panagrolaimus</taxon>
    </lineage>
</organism>
<accession>A0AC34FXH8</accession>
<dbReference type="WBParaSite" id="ES5_v2.g21977.t1">
    <property type="protein sequence ID" value="ES5_v2.g21977.t1"/>
    <property type="gene ID" value="ES5_v2.g21977"/>
</dbReference>
<evidence type="ECO:0000313" key="2">
    <source>
        <dbReference type="WBParaSite" id="ES5_v2.g21977.t1"/>
    </source>
</evidence>
<sequence>MLPTLACKSLIFFDEKKGETETAKEWTDVLEKYFYPKELSTEELIQMKKFEYQPNIDEAIEKLGKASLAAYGVESVAKNLKIIYSFQKYTWC</sequence>
<dbReference type="Proteomes" id="UP000887579">
    <property type="component" value="Unplaced"/>
</dbReference>
<evidence type="ECO:0000313" key="1">
    <source>
        <dbReference type="Proteomes" id="UP000887579"/>
    </source>
</evidence>